<sequence>MQPFAFGTTCRCADYMKISNQSGQQNSSKLRDLFVHDIFRTAVDNLNIFFFFFFVFPPNVT</sequence>
<evidence type="ECO:0000313" key="1">
    <source>
        <dbReference type="EMBL" id="KAK9500160.1"/>
    </source>
</evidence>
<accession>A0AAW1CV85</accession>
<gene>
    <name evidence="1" type="ORF">O3M35_001473</name>
</gene>
<proteinExistence type="predicted"/>
<reference evidence="1 2" key="1">
    <citation type="submission" date="2022-12" db="EMBL/GenBank/DDBJ databases">
        <title>Chromosome-level genome assembly of true bugs.</title>
        <authorList>
            <person name="Ma L."/>
            <person name="Li H."/>
        </authorList>
    </citation>
    <scope>NUCLEOTIDE SEQUENCE [LARGE SCALE GENOMIC DNA]</scope>
    <source>
        <strain evidence="1">Lab_2022b</strain>
    </source>
</reference>
<name>A0AAW1CV85_9HEMI</name>
<dbReference type="EMBL" id="JAPXFL010000010">
    <property type="protein sequence ID" value="KAK9500160.1"/>
    <property type="molecule type" value="Genomic_DNA"/>
</dbReference>
<dbReference type="Proteomes" id="UP001461498">
    <property type="component" value="Unassembled WGS sequence"/>
</dbReference>
<evidence type="ECO:0000313" key="2">
    <source>
        <dbReference type="Proteomes" id="UP001461498"/>
    </source>
</evidence>
<dbReference type="AlphaFoldDB" id="A0AAW1CV85"/>
<organism evidence="1 2">
    <name type="scientific">Rhynocoris fuscipes</name>
    <dbReference type="NCBI Taxonomy" id="488301"/>
    <lineage>
        <taxon>Eukaryota</taxon>
        <taxon>Metazoa</taxon>
        <taxon>Ecdysozoa</taxon>
        <taxon>Arthropoda</taxon>
        <taxon>Hexapoda</taxon>
        <taxon>Insecta</taxon>
        <taxon>Pterygota</taxon>
        <taxon>Neoptera</taxon>
        <taxon>Paraneoptera</taxon>
        <taxon>Hemiptera</taxon>
        <taxon>Heteroptera</taxon>
        <taxon>Panheteroptera</taxon>
        <taxon>Cimicomorpha</taxon>
        <taxon>Reduviidae</taxon>
        <taxon>Harpactorinae</taxon>
        <taxon>Harpactorini</taxon>
        <taxon>Rhynocoris</taxon>
    </lineage>
</organism>
<comment type="caution">
    <text evidence="1">The sequence shown here is derived from an EMBL/GenBank/DDBJ whole genome shotgun (WGS) entry which is preliminary data.</text>
</comment>
<keyword evidence="2" id="KW-1185">Reference proteome</keyword>
<protein>
    <submittedName>
        <fullName evidence="1">Uncharacterized protein</fullName>
    </submittedName>
</protein>